<dbReference type="CDD" id="cd00130">
    <property type="entry name" value="PAS"/>
    <property type="match status" value="3"/>
</dbReference>
<evidence type="ECO:0000256" key="16">
    <source>
        <dbReference type="PROSITE-ProRule" id="PRU00110"/>
    </source>
</evidence>
<evidence type="ECO:0000259" key="22">
    <source>
        <dbReference type="PROSITE" id="PS50113"/>
    </source>
</evidence>
<dbReference type="SMART" id="SM00091">
    <property type="entry name" value="PAS"/>
    <property type="match status" value="4"/>
</dbReference>
<evidence type="ECO:0000256" key="2">
    <source>
        <dbReference type="ARBA" id="ARBA00004651"/>
    </source>
</evidence>
<evidence type="ECO:0000256" key="6">
    <source>
        <dbReference type="ARBA" id="ARBA00022679"/>
    </source>
</evidence>
<dbReference type="Proteomes" id="UP000320176">
    <property type="component" value="Unassembled WGS sequence"/>
</dbReference>
<feature type="compositionally biased region" description="Polar residues" evidence="18">
    <location>
        <begin position="1067"/>
        <end position="1082"/>
    </location>
</feature>
<dbReference type="Pfam" id="PF08448">
    <property type="entry name" value="PAS_4"/>
    <property type="match status" value="3"/>
</dbReference>
<dbReference type="InterPro" id="IPR013655">
    <property type="entry name" value="PAS_fold_3"/>
</dbReference>
<dbReference type="CDD" id="cd00088">
    <property type="entry name" value="HPT"/>
    <property type="match status" value="1"/>
</dbReference>
<dbReference type="SUPFAM" id="SSF55874">
    <property type="entry name" value="ATPase domain of HSP90 chaperone/DNA topoisomerase II/histidine kinase"/>
    <property type="match status" value="1"/>
</dbReference>
<dbReference type="SUPFAM" id="SSF47384">
    <property type="entry name" value="Homodimeric domain of signal transducing histidine kinase"/>
    <property type="match status" value="1"/>
</dbReference>
<keyword evidence="6 24" id="KW-0808">Transferase</keyword>
<feature type="domain" description="HPt" evidence="23">
    <location>
        <begin position="1128"/>
        <end position="1218"/>
    </location>
</feature>
<dbReference type="PROSITE" id="PS50109">
    <property type="entry name" value="HIS_KIN"/>
    <property type="match status" value="1"/>
</dbReference>
<keyword evidence="9 24" id="KW-0418">Kinase</keyword>
<dbReference type="InterPro" id="IPR036097">
    <property type="entry name" value="HisK_dim/P_sf"/>
</dbReference>
<dbReference type="SUPFAM" id="SSF55785">
    <property type="entry name" value="PYP-like sensor domain (PAS domain)"/>
    <property type="match status" value="4"/>
</dbReference>
<dbReference type="Gene3D" id="3.30.450.20">
    <property type="entry name" value="PAS domain"/>
    <property type="match status" value="4"/>
</dbReference>
<dbReference type="CDD" id="cd00082">
    <property type="entry name" value="HisKA"/>
    <property type="match status" value="1"/>
</dbReference>
<evidence type="ECO:0000256" key="11">
    <source>
        <dbReference type="ARBA" id="ARBA00022989"/>
    </source>
</evidence>
<dbReference type="SMART" id="SM00086">
    <property type="entry name" value="PAC"/>
    <property type="match status" value="4"/>
</dbReference>
<keyword evidence="5 17" id="KW-0597">Phosphoprotein</keyword>
<feature type="domain" description="Response regulatory" evidence="20">
    <location>
        <begin position="795"/>
        <end position="916"/>
    </location>
</feature>
<dbReference type="InterPro" id="IPR036890">
    <property type="entry name" value="HATPase_C_sf"/>
</dbReference>
<dbReference type="PROSITE" id="PS50113">
    <property type="entry name" value="PAC"/>
    <property type="match status" value="3"/>
</dbReference>
<dbReference type="Gene3D" id="1.10.287.130">
    <property type="match status" value="1"/>
</dbReference>
<evidence type="ECO:0000256" key="4">
    <source>
        <dbReference type="ARBA" id="ARBA00022475"/>
    </source>
</evidence>
<dbReference type="InterPro" id="IPR013656">
    <property type="entry name" value="PAS_4"/>
</dbReference>
<evidence type="ECO:0000256" key="14">
    <source>
        <dbReference type="ARBA" id="ARBA00064003"/>
    </source>
</evidence>
<evidence type="ECO:0000256" key="1">
    <source>
        <dbReference type="ARBA" id="ARBA00000085"/>
    </source>
</evidence>
<feature type="modified residue" description="Phosphohistidine" evidence="16">
    <location>
        <position position="1167"/>
    </location>
</feature>
<dbReference type="Pfam" id="PF01627">
    <property type="entry name" value="Hpt"/>
    <property type="match status" value="1"/>
</dbReference>
<keyword evidence="11" id="KW-1133">Transmembrane helix</keyword>
<dbReference type="InterPro" id="IPR000014">
    <property type="entry name" value="PAS"/>
</dbReference>
<dbReference type="FunFam" id="3.30.565.10:FF:000010">
    <property type="entry name" value="Sensor histidine kinase RcsC"/>
    <property type="match status" value="1"/>
</dbReference>
<evidence type="ECO:0000259" key="20">
    <source>
        <dbReference type="PROSITE" id="PS50110"/>
    </source>
</evidence>
<dbReference type="PROSITE" id="PS50112">
    <property type="entry name" value="PAS"/>
    <property type="match status" value="2"/>
</dbReference>
<gene>
    <name evidence="24" type="primary">barA_3</name>
    <name evidence="24" type="ORF">Pla52n_65850</name>
</gene>
<evidence type="ECO:0000256" key="15">
    <source>
        <dbReference type="ARBA" id="ARBA00068150"/>
    </source>
</evidence>
<dbReference type="NCBIfam" id="TIGR00229">
    <property type="entry name" value="sensory_box"/>
    <property type="match status" value="3"/>
</dbReference>
<dbReference type="GO" id="GO:0000155">
    <property type="term" value="F:phosphorelay sensor kinase activity"/>
    <property type="evidence" value="ECO:0007669"/>
    <property type="project" value="InterPro"/>
</dbReference>
<dbReference type="InterPro" id="IPR003594">
    <property type="entry name" value="HATPase_dom"/>
</dbReference>
<comment type="caution">
    <text evidence="24">The sequence shown here is derived from an EMBL/GenBank/DDBJ whole genome shotgun (WGS) entry which is preliminary data.</text>
</comment>
<evidence type="ECO:0000256" key="10">
    <source>
        <dbReference type="ARBA" id="ARBA00022840"/>
    </source>
</evidence>
<feature type="modified residue" description="4-aspartylphosphate" evidence="17">
    <location>
        <position position="849"/>
    </location>
</feature>
<evidence type="ECO:0000256" key="13">
    <source>
        <dbReference type="ARBA" id="ARBA00023136"/>
    </source>
</evidence>
<dbReference type="InterPro" id="IPR035965">
    <property type="entry name" value="PAS-like_dom_sf"/>
</dbReference>
<feature type="domain" description="PAC" evidence="22">
    <location>
        <begin position="225"/>
        <end position="280"/>
    </location>
</feature>
<dbReference type="GO" id="GO:0005886">
    <property type="term" value="C:plasma membrane"/>
    <property type="evidence" value="ECO:0007669"/>
    <property type="project" value="UniProtKB-SubCell"/>
</dbReference>
<dbReference type="InterPro" id="IPR004358">
    <property type="entry name" value="Sig_transdc_His_kin-like_C"/>
</dbReference>
<dbReference type="EMBL" id="SJPN01000016">
    <property type="protein sequence ID" value="TWT91494.1"/>
    <property type="molecule type" value="Genomic_DNA"/>
</dbReference>
<evidence type="ECO:0000256" key="7">
    <source>
        <dbReference type="ARBA" id="ARBA00022692"/>
    </source>
</evidence>
<feature type="modified residue" description="4-aspartylphosphate" evidence="17">
    <location>
        <position position="988"/>
    </location>
</feature>
<feature type="domain" description="Histidine kinase" evidence="19">
    <location>
        <begin position="554"/>
        <end position="775"/>
    </location>
</feature>
<evidence type="ECO:0000259" key="23">
    <source>
        <dbReference type="PROSITE" id="PS50894"/>
    </source>
</evidence>
<keyword evidence="25" id="KW-1185">Reference proteome</keyword>
<evidence type="ECO:0000313" key="25">
    <source>
        <dbReference type="Proteomes" id="UP000320176"/>
    </source>
</evidence>
<accession>A0A5C5ZVA6</accession>
<keyword evidence="7" id="KW-0812">Transmembrane</keyword>
<dbReference type="SMART" id="SM00387">
    <property type="entry name" value="HATPase_c"/>
    <property type="match status" value="1"/>
</dbReference>
<protein>
    <recommendedName>
        <fullName evidence="15">Sensory/regulatory protein RpfC</fullName>
        <ecNumber evidence="3">2.7.13.3</ecNumber>
    </recommendedName>
</protein>
<dbReference type="Gene3D" id="1.20.120.160">
    <property type="entry name" value="HPT domain"/>
    <property type="match status" value="1"/>
</dbReference>
<dbReference type="CDD" id="cd17546">
    <property type="entry name" value="REC_hyHK_CKI1_RcsC-like"/>
    <property type="match status" value="1"/>
</dbReference>
<dbReference type="CDD" id="cd16922">
    <property type="entry name" value="HATPase_EvgS-ArcB-TorS-like"/>
    <property type="match status" value="1"/>
</dbReference>
<dbReference type="Gene3D" id="3.30.565.10">
    <property type="entry name" value="Histidine kinase-like ATPase, C-terminal domain"/>
    <property type="match status" value="1"/>
</dbReference>
<feature type="region of interest" description="Disordered" evidence="18">
    <location>
        <begin position="1067"/>
        <end position="1092"/>
    </location>
</feature>
<evidence type="ECO:0000259" key="19">
    <source>
        <dbReference type="PROSITE" id="PS50109"/>
    </source>
</evidence>
<dbReference type="InterPro" id="IPR003661">
    <property type="entry name" value="HisK_dim/P_dom"/>
</dbReference>
<dbReference type="InterPro" id="IPR036641">
    <property type="entry name" value="HPT_dom_sf"/>
</dbReference>
<keyword evidence="10" id="KW-0067">ATP-binding</keyword>
<dbReference type="Pfam" id="PF00512">
    <property type="entry name" value="HisKA"/>
    <property type="match status" value="1"/>
</dbReference>
<dbReference type="PROSITE" id="PS50894">
    <property type="entry name" value="HPT"/>
    <property type="match status" value="1"/>
</dbReference>
<dbReference type="Gene3D" id="3.40.50.2300">
    <property type="match status" value="2"/>
</dbReference>
<dbReference type="SMART" id="SM00073">
    <property type="entry name" value="HPT"/>
    <property type="match status" value="1"/>
</dbReference>
<dbReference type="Pfam" id="PF02518">
    <property type="entry name" value="HATPase_c"/>
    <property type="match status" value="1"/>
</dbReference>
<dbReference type="InterPro" id="IPR000700">
    <property type="entry name" value="PAS-assoc_C"/>
</dbReference>
<sequence>MEGVNSSVGTGFMSDSQPHADCPLAPLESVRQILDRVTEIVWSVAWNGDESKVFCNHRAQQVFRCDCDSKLMLQDLIQCIHSEDRAQFRRDLDKAKQSGSLRHKFRVTDNDGNTEWLDQRLTVVNDSQSQVVRIDAVAQVIAARELSPSPSQLTSDAEHQTLREHVELSVLRKDRNGRILYANDRFCELVGRSSFDLIGKTDFDLFPAELAKMYLANDQEVIRSGQPEHVVEQNIGHDGKVTYVEVLKLPTYDSKGDVVGIQVLFWDVSYQKAVESDLEQARFLMNTLLENVPDSVYFKNQKSQFIRISRSVAKALQLDDPADAIGKTDADFFLAERANRTLAEERAIMDTGEPIIAKLECETNADGEEVWRSTTKVPLRTSDGEILGTFGISRDVTRERRAENERNEERKLLRTIIDNIPSFIYVKDRHGRFVLGNQALMHMLGVDAEDALVSKNDYDFSPPELACEYVTDDQVVMRTGEPITNQEESCQLADGTRVWMSTTKVPLHDDSGQVRGIVGIGHDITNQKRVHEQLRAAKQAADAASKAKSDFLANMSHEIRTPMNAITGMTELLLDTRLTDTQREYLEMVRGSGDALLAIINDVLDFSKIEAGMLDIDTHPFELRELIGDTVKTLAVRAHEKHLELAFRVSPEIPQFVVGDAGRIRQVLVNLVGNAIKFTQKGEVVVEVTESRNTDQFNEICVCVRDTGMGIPEAKRESVFRAFEQSDSSTTRRFGGTGLGLAISTRLVEMMNGSIWVESQENVGSQFYFTVRLGFAPPEMLAEQRRGTVVLGGTRVLVVDDNKTNRTILHEILTSWGMNPTLADGTASAMQAIEIAREHGQPFGLIVSDVNMPEQDGFDFASLLRQEESYAKVPFIMLTSAGRAGDAERRSALDISERLMKPVKQSELFNSIVRVLGVSCAEDQHEKTSAADFGIRDLRILVAEDNIVNQKLAIGVLGENGHQVVIASNGQEAIDALQREPFDLVLMDVQMPVMDGLTATKAIREWEKPQGKHIPIIAMTANAMKGDREQCLAAGMDEYVPKPIRKATLFSCLAEVIKRQTQADSPTISLEQTLESTSQSETAVHDTMESPMVDEEDLGEDISGEIAESCADECPIHWDELSDMSSNNSDLLKQLLDAFVQESASLKAALQEGFQSDDANAIRAAAHTLKGASAAIAAPELSELCAELESQARASELENAPDLMKEIESELEKVLSAIADVR</sequence>
<dbReference type="GO" id="GO:0005524">
    <property type="term" value="F:ATP binding"/>
    <property type="evidence" value="ECO:0007669"/>
    <property type="project" value="UniProtKB-KW"/>
</dbReference>
<comment type="subcellular location">
    <subcellularLocation>
        <location evidence="2">Cell membrane</location>
        <topology evidence="2">Multi-pass membrane protein</topology>
    </subcellularLocation>
</comment>
<dbReference type="PANTHER" id="PTHR45339">
    <property type="entry name" value="HYBRID SIGNAL TRANSDUCTION HISTIDINE KINASE J"/>
    <property type="match status" value="1"/>
</dbReference>
<dbReference type="OrthoDB" id="9762493at2"/>
<dbReference type="SUPFAM" id="SSF47226">
    <property type="entry name" value="Histidine-containing phosphotransfer domain, HPT domain"/>
    <property type="match status" value="1"/>
</dbReference>
<dbReference type="EC" id="2.7.13.3" evidence="3"/>
<feature type="domain" description="Response regulatory" evidence="20">
    <location>
        <begin position="939"/>
        <end position="1057"/>
    </location>
</feature>
<evidence type="ECO:0000256" key="9">
    <source>
        <dbReference type="ARBA" id="ARBA00022777"/>
    </source>
</evidence>
<comment type="subunit">
    <text evidence="14">At low DSF concentrations, interacts with RpfF.</text>
</comment>
<evidence type="ECO:0000256" key="5">
    <source>
        <dbReference type="ARBA" id="ARBA00022553"/>
    </source>
</evidence>
<dbReference type="SMART" id="SM00388">
    <property type="entry name" value="HisKA"/>
    <property type="match status" value="1"/>
</dbReference>
<proteinExistence type="predicted"/>
<dbReference type="InterPro" id="IPR001789">
    <property type="entry name" value="Sig_transdc_resp-reg_receiver"/>
</dbReference>
<dbReference type="PROSITE" id="PS50110">
    <property type="entry name" value="RESPONSE_REGULATORY"/>
    <property type="match status" value="2"/>
</dbReference>
<dbReference type="InterPro" id="IPR011006">
    <property type="entry name" value="CheY-like_superfamily"/>
</dbReference>
<dbReference type="InterPro" id="IPR008207">
    <property type="entry name" value="Sig_transdc_His_kin_Hpt_dom"/>
</dbReference>
<dbReference type="InterPro" id="IPR001610">
    <property type="entry name" value="PAC"/>
</dbReference>
<evidence type="ECO:0000256" key="8">
    <source>
        <dbReference type="ARBA" id="ARBA00022741"/>
    </source>
</evidence>
<keyword evidence="8" id="KW-0547">Nucleotide-binding</keyword>
<reference evidence="24 25" key="1">
    <citation type="submission" date="2019-02" db="EMBL/GenBank/DDBJ databases">
        <title>Deep-cultivation of Planctomycetes and their phenomic and genomic characterization uncovers novel biology.</title>
        <authorList>
            <person name="Wiegand S."/>
            <person name="Jogler M."/>
            <person name="Boedeker C."/>
            <person name="Pinto D."/>
            <person name="Vollmers J."/>
            <person name="Rivas-Marin E."/>
            <person name="Kohn T."/>
            <person name="Peeters S.H."/>
            <person name="Heuer A."/>
            <person name="Rast P."/>
            <person name="Oberbeckmann S."/>
            <person name="Bunk B."/>
            <person name="Jeske O."/>
            <person name="Meyerdierks A."/>
            <person name="Storesund J.E."/>
            <person name="Kallscheuer N."/>
            <person name="Luecker S."/>
            <person name="Lage O.M."/>
            <person name="Pohl T."/>
            <person name="Merkel B.J."/>
            <person name="Hornburger P."/>
            <person name="Mueller R.-W."/>
            <person name="Bruemmer F."/>
            <person name="Labrenz M."/>
            <person name="Spormann A.M."/>
            <person name="Op Den Camp H."/>
            <person name="Overmann J."/>
            <person name="Amann R."/>
            <person name="Jetten M.S.M."/>
            <person name="Mascher T."/>
            <person name="Medema M.H."/>
            <person name="Devos D.P."/>
            <person name="Kaster A.-K."/>
            <person name="Ovreas L."/>
            <person name="Rohde M."/>
            <person name="Galperin M.Y."/>
            <person name="Jogler C."/>
        </authorList>
    </citation>
    <scope>NUCLEOTIDE SEQUENCE [LARGE SCALE GENOMIC DNA]</scope>
    <source>
        <strain evidence="24 25">Pla52n</strain>
    </source>
</reference>
<organism evidence="24 25">
    <name type="scientific">Stieleria varia</name>
    <dbReference type="NCBI Taxonomy" id="2528005"/>
    <lineage>
        <taxon>Bacteria</taxon>
        <taxon>Pseudomonadati</taxon>
        <taxon>Planctomycetota</taxon>
        <taxon>Planctomycetia</taxon>
        <taxon>Pirellulales</taxon>
        <taxon>Pirellulaceae</taxon>
        <taxon>Stieleria</taxon>
    </lineage>
</organism>
<evidence type="ECO:0000313" key="24">
    <source>
        <dbReference type="EMBL" id="TWT91494.1"/>
    </source>
</evidence>
<dbReference type="AlphaFoldDB" id="A0A5C5ZVA6"/>
<name>A0A5C5ZVA6_9BACT</name>
<evidence type="ECO:0000256" key="12">
    <source>
        <dbReference type="ARBA" id="ARBA00023012"/>
    </source>
</evidence>
<dbReference type="Pfam" id="PF00072">
    <property type="entry name" value="Response_reg"/>
    <property type="match status" value="2"/>
</dbReference>
<keyword evidence="13" id="KW-0472">Membrane</keyword>
<feature type="domain" description="PAS" evidence="21">
    <location>
        <begin position="409"/>
        <end position="464"/>
    </location>
</feature>
<evidence type="ECO:0000259" key="21">
    <source>
        <dbReference type="PROSITE" id="PS50112"/>
    </source>
</evidence>
<keyword evidence="12" id="KW-0902">Two-component regulatory system</keyword>
<feature type="domain" description="PAC" evidence="22">
    <location>
        <begin position="350"/>
        <end position="408"/>
    </location>
</feature>
<keyword evidence="4" id="KW-1003">Cell membrane</keyword>
<dbReference type="FunFam" id="1.10.287.130:FF:000002">
    <property type="entry name" value="Two-component osmosensing histidine kinase"/>
    <property type="match status" value="1"/>
</dbReference>
<feature type="domain" description="PAC" evidence="22">
    <location>
        <begin position="484"/>
        <end position="536"/>
    </location>
</feature>
<evidence type="ECO:0000256" key="18">
    <source>
        <dbReference type="SAM" id="MobiDB-lite"/>
    </source>
</evidence>
<dbReference type="SUPFAM" id="SSF52172">
    <property type="entry name" value="CheY-like"/>
    <property type="match status" value="2"/>
</dbReference>
<comment type="catalytic activity">
    <reaction evidence="1">
        <text>ATP + protein L-histidine = ADP + protein N-phospho-L-histidine.</text>
        <dbReference type="EC" id="2.7.13.3"/>
    </reaction>
</comment>
<dbReference type="SMART" id="SM00448">
    <property type="entry name" value="REC"/>
    <property type="match status" value="2"/>
</dbReference>
<feature type="domain" description="PAS" evidence="21">
    <location>
        <begin position="155"/>
        <end position="234"/>
    </location>
</feature>
<evidence type="ECO:0000256" key="3">
    <source>
        <dbReference type="ARBA" id="ARBA00012438"/>
    </source>
</evidence>
<dbReference type="PRINTS" id="PR00344">
    <property type="entry name" value="BCTRLSENSOR"/>
</dbReference>
<dbReference type="PANTHER" id="PTHR45339:SF1">
    <property type="entry name" value="HYBRID SIGNAL TRANSDUCTION HISTIDINE KINASE J"/>
    <property type="match status" value="1"/>
</dbReference>
<dbReference type="Pfam" id="PF08447">
    <property type="entry name" value="PAS_3"/>
    <property type="match status" value="1"/>
</dbReference>
<evidence type="ECO:0000256" key="17">
    <source>
        <dbReference type="PROSITE-ProRule" id="PRU00169"/>
    </source>
</evidence>
<dbReference type="InterPro" id="IPR005467">
    <property type="entry name" value="His_kinase_dom"/>
</dbReference>